<feature type="domain" description="HD Cas3-type" evidence="11">
    <location>
        <begin position="32"/>
        <end position="238"/>
    </location>
</feature>
<evidence type="ECO:0000256" key="4">
    <source>
        <dbReference type="ARBA" id="ARBA00022723"/>
    </source>
</evidence>
<dbReference type="SUPFAM" id="SSF52540">
    <property type="entry name" value="P-loop containing nucleoside triphosphate hydrolases"/>
    <property type="match status" value="1"/>
</dbReference>
<proteinExistence type="inferred from homology"/>
<dbReference type="GO" id="GO:0004518">
    <property type="term" value="F:nuclease activity"/>
    <property type="evidence" value="ECO:0007669"/>
    <property type="project" value="UniProtKB-KW"/>
</dbReference>
<evidence type="ECO:0000256" key="6">
    <source>
        <dbReference type="ARBA" id="ARBA00022801"/>
    </source>
</evidence>
<keyword evidence="5" id="KW-0547">Nucleotide-binding</keyword>
<dbReference type="InterPro" id="IPR038257">
    <property type="entry name" value="CRISPR-assoc_Cas3_HD_sf"/>
</dbReference>
<reference evidence="12" key="1">
    <citation type="journal article" date="2006" name="Proc. Natl. Acad. Sci. U.S.A.">
        <title>Amplification of the entire kanamycin biosynthetic gene cluster during empirical strain improvement of Streptomyces kanamyceticus.</title>
        <authorList>
            <person name="Yanai K."/>
            <person name="Murakami T."/>
            <person name="Bibb M."/>
        </authorList>
    </citation>
    <scope>NUCLEOTIDE SEQUENCE</scope>
    <source>
        <strain evidence="12">NBRC 13414</strain>
    </source>
</reference>
<dbReference type="GO" id="GO:0046872">
    <property type="term" value="F:metal ion binding"/>
    <property type="evidence" value="ECO:0007669"/>
    <property type="project" value="UniProtKB-KW"/>
</dbReference>
<dbReference type="InterPro" id="IPR006483">
    <property type="entry name" value="CRISPR-assoc_Cas3_HD"/>
</dbReference>
<dbReference type="NCBIfam" id="TIGR01596">
    <property type="entry name" value="cas3_HD"/>
    <property type="match status" value="1"/>
</dbReference>
<evidence type="ECO:0000256" key="7">
    <source>
        <dbReference type="ARBA" id="ARBA00022806"/>
    </source>
</evidence>
<feature type="region of interest" description="Disordered" evidence="10">
    <location>
        <begin position="960"/>
        <end position="990"/>
    </location>
</feature>
<evidence type="ECO:0000256" key="1">
    <source>
        <dbReference type="ARBA" id="ARBA00006847"/>
    </source>
</evidence>
<keyword evidence="7 12" id="KW-0347">Helicase</keyword>
<evidence type="ECO:0000313" key="12">
    <source>
        <dbReference type="EMBL" id="BAE95445.1"/>
    </source>
</evidence>
<comment type="similarity">
    <text evidence="2">In the central section; belongs to the CRISPR-associated helicase Cas3 family.</text>
</comment>
<dbReference type="GO" id="GO:0005524">
    <property type="term" value="F:ATP binding"/>
    <property type="evidence" value="ECO:0007669"/>
    <property type="project" value="UniProtKB-KW"/>
</dbReference>
<dbReference type="AlphaFoldDB" id="Q1EQS5"/>
<dbReference type="Pfam" id="PF18019">
    <property type="entry name" value="Cas3_HD"/>
    <property type="match status" value="1"/>
</dbReference>
<keyword evidence="4" id="KW-0479">Metal-binding</keyword>
<dbReference type="GO" id="GO:0016787">
    <property type="term" value="F:hydrolase activity"/>
    <property type="evidence" value="ECO:0007669"/>
    <property type="project" value="UniProtKB-KW"/>
</dbReference>
<dbReference type="Gene3D" id="3.40.50.300">
    <property type="entry name" value="P-loop containing nucleotide triphosphate hydrolases"/>
    <property type="match status" value="2"/>
</dbReference>
<keyword evidence="9" id="KW-0051">Antiviral defense</keyword>
<dbReference type="CDD" id="cd09641">
    <property type="entry name" value="Cas3''_I"/>
    <property type="match status" value="1"/>
</dbReference>
<keyword evidence="6" id="KW-0378">Hydrolase</keyword>
<dbReference type="InterPro" id="IPR027417">
    <property type="entry name" value="P-loop_NTPase"/>
</dbReference>
<evidence type="ECO:0000256" key="5">
    <source>
        <dbReference type="ARBA" id="ARBA00022741"/>
    </source>
</evidence>
<dbReference type="InterPro" id="IPR006474">
    <property type="entry name" value="Helicase_Cas3_CRISPR-ass_core"/>
</dbReference>
<dbReference type="CDD" id="cd17930">
    <property type="entry name" value="DEXHc_cas3"/>
    <property type="match status" value="1"/>
</dbReference>
<dbReference type="PROSITE" id="PS51643">
    <property type="entry name" value="HD_CAS3"/>
    <property type="match status" value="1"/>
</dbReference>
<sequence>MATAIPCLMTNHGEATPGCVPLDARFWGKERELPHPYPVVCHLLDTAAVFGVLWDVLLGAEVHERVSEALGLRVEQARSVLSFWAGLHDLGKITPPFQAQVPESFAGLRADAAYRFAPGAEKERAFRHEMATHWSLTQLLGEAGYPADGRLMRRAVSHQVAQLLGGHHGSFGAVLLSKELSRASEYRPGLGEEGWAAQRRAHFAELRRVTGADAVPTQGLPAELAVSVTGLVVVADWLASQRGAIVPLMPPVGWQGRPEELDAHWSRTQAAAVGLVAKARLGRARFDAERFEEMFPFSPNALQGDLAERLPRLVGERGPGLLLVTAPTGDGKTEAALYAASVLGRAANARGLYFALPTMATADAMFPRVRDFAAEALEGERALTLLHSMAWLSPAYAQDEQAPEVSDGAVSADPATATEAGTWLRGSKRGLLAPLGVGTIDQTLAAVLPLRYNALRLFGLSDKVFVVDEAHAYGPWMHQLLSRLLEWLGAFRAPVVLLSATLTGRTAASLVDAYRRGAGFLEPSAVEPAYPGWLFTDSRTGKISRPRTVTSQRARTLDIDLRPVAWDAMEGPAATPRTEGRRAALREVLRPVAEEGGTALVCCTTVAEAQQTFRDLCTAFPELALREGGLRLLHSRYPAFARQRITADCEEAYGKLRGDLEAAPPRPASILVATQVVEQSLDFDFDVVVSDLAPVAQLLQRAGRGRRHARGKAGRPPWAHLEDRPLLVVLEPVDGDGKTAVPRTWGAVYDAGLLRRTALLLAEQTRTGIAIPDGVQSLVDAVYAEDFVDGLDAAARLELRRMDSERAAGEIAEEHLAGMVGICAPADVAGDLHKLSRQEAGVTEELLTTRLGADSGRVLCLYEQQDGALTLDDAGALPLPQGGKRGPSRQELVQIMAHVAPVPGSWLRGAEGHPAPRGWSEQVPLRDLVLLTVRPDDAEGTTWTGRHGNRSIRISDIGLEDVPHVSSPQREPGRWQPASASFNVPPQQWP</sequence>
<keyword evidence="3" id="KW-0540">Nuclease</keyword>
<evidence type="ECO:0000256" key="3">
    <source>
        <dbReference type="ARBA" id="ARBA00022722"/>
    </source>
</evidence>
<evidence type="ECO:0000256" key="8">
    <source>
        <dbReference type="ARBA" id="ARBA00022840"/>
    </source>
</evidence>
<evidence type="ECO:0000256" key="10">
    <source>
        <dbReference type="SAM" id="MobiDB-lite"/>
    </source>
</evidence>
<evidence type="ECO:0000256" key="9">
    <source>
        <dbReference type="ARBA" id="ARBA00023118"/>
    </source>
</evidence>
<dbReference type="Pfam" id="PF22590">
    <property type="entry name" value="Cas3-like_C_2"/>
    <property type="match status" value="1"/>
</dbReference>
<dbReference type="GO" id="GO:0051607">
    <property type="term" value="P:defense response to virus"/>
    <property type="evidence" value="ECO:0007669"/>
    <property type="project" value="UniProtKB-KW"/>
</dbReference>
<evidence type="ECO:0000259" key="11">
    <source>
        <dbReference type="PROSITE" id="PS51643"/>
    </source>
</evidence>
<evidence type="ECO:0000256" key="2">
    <source>
        <dbReference type="ARBA" id="ARBA00009046"/>
    </source>
</evidence>
<keyword evidence="8" id="KW-0067">ATP-binding</keyword>
<feature type="compositionally biased region" description="Polar residues" evidence="10">
    <location>
        <begin position="978"/>
        <end position="990"/>
    </location>
</feature>
<comment type="similarity">
    <text evidence="1">In the N-terminal section; belongs to the CRISPR-associated nuclease Cas3-HD family.</text>
</comment>
<dbReference type="InterPro" id="IPR054712">
    <property type="entry name" value="Cas3-like_dom"/>
</dbReference>
<dbReference type="EMBL" id="AB254080">
    <property type="protein sequence ID" value="BAE95445.1"/>
    <property type="molecule type" value="Genomic_DNA"/>
</dbReference>
<accession>Q1EQS5</accession>
<dbReference type="GO" id="GO:0004386">
    <property type="term" value="F:helicase activity"/>
    <property type="evidence" value="ECO:0007669"/>
    <property type="project" value="UniProtKB-KW"/>
</dbReference>
<protein>
    <submittedName>
        <fullName evidence="12">CRISPR-associated helicase</fullName>
    </submittedName>
</protein>
<dbReference type="NCBIfam" id="TIGR01587">
    <property type="entry name" value="cas3_core"/>
    <property type="match status" value="1"/>
</dbReference>
<organism evidence="12">
    <name type="scientific">Streptomyces kanamyceticus</name>
    <dbReference type="NCBI Taxonomy" id="1967"/>
    <lineage>
        <taxon>Bacteria</taxon>
        <taxon>Bacillati</taxon>
        <taxon>Actinomycetota</taxon>
        <taxon>Actinomycetes</taxon>
        <taxon>Kitasatosporales</taxon>
        <taxon>Streptomycetaceae</taxon>
        <taxon>Streptomyces</taxon>
    </lineage>
</organism>
<dbReference type="Gene3D" id="1.10.3210.30">
    <property type="match status" value="1"/>
</dbReference>
<name>Q1EQS5_STRKN</name>